<feature type="signal peptide" evidence="1">
    <location>
        <begin position="1"/>
        <end position="19"/>
    </location>
</feature>
<keyword evidence="3" id="KW-1185">Reference proteome</keyword>
<dbReference type="EMBL" id="REFC01000014">
    <property type="protein sequence ID" value="RMA57663.1"/>
    <property type="molecule type" value="Genomic_DNA"/>
</dbReference>
<feature type="chain" id="PRO_5017929763" description="Secreted protein" evidence="1">
    <location>
        <begin position="20"/>
        <end position="166"/>
    </location>
</feature>
<reference evidence="2 3" key="1">
    <citation type="submission" date="2018-10" db="EMBL/GenBank/DDBJ databases">
        <title>Genomic Encyclopedia of Archaeal and Bacterial Type Strains, Phase II (KMG-II): from individual species to whole genera.</title>
        <authorList>
            <person name="Goeker M."/>
        </authorList>
    </citation>
    <scope>NUCLEOTIDE SEQUENCE [LARGE SCALE GENOMIC DNA]</scope>
    <source>
        <strain evidence="2 3">DSM 23424</strain>
    </source>
</reference>
<evidence type="ECO:0000313" key="3">
    <source>
        <dbReference type="Proteomes" id="UP000271339"/>
    </source>
</evidence>
<comment type="caution">
    <text evidence="2">The sequence shown here is derived from an EMBL/GenBank/DDBJ whole genome shotgun (WGS) entry which is preliminary data.</text>
</comment>
<protein>
    <recommendedName>
        <fullName evidence="4">Secreted protein</fullName>
    </recommendedName>
</protein>
<organism evidence="2 3">
    <name type="scientific">Ulvibacter antarcticus</name>
    <dbReference type="NCBI Taxonomy" id="442714"/>
    <lineage>
        <taxon>Bacteria</taxon>
        <taxon>Pseudomonadati</taxon>
        <taxon>Bacteroidota</taxon>
        <taxon>Flavobacteriia</taxon>
        <taxon>Flavobacteriales</taxon>
        <taxon>Flavobacteriaceae</taxon>
        <taxon>Ulvibacter</taxon>
    </lineage>
</organism>
<evidence type="ECO:0008006" key="4">
    <source>
        <dbReference type="Google" id="ProtNLM"/>
    </source>
</evidence>
<gene>
    <name evidence="2" type="ORF">BXY75_2467</name>
</gene>
<accession>A0A3L9YAC4</accession>
<evidence type="ECO:0000256" key="1">
    <source>
        <dbReference type="SAM" id="SignalP"/>
    </source>
</evidence>
<sequence length="166" mass="17586">MFSLTVLFALLLFSTSIEAQVGVNTTNPTEMLHVNGNVRIDGDFRPGNAVGGVDQILLSQGTGVPPVWGPGFINSSQITSIAKFYAGPLGTITSGFYYAIPIPDPAMTANSTVEVNVIGALPAGPAWGYDFTILPEPQNGQLVLHITNVSGFDITGLSFSFIIYYN</sequence>
<keyword evidence="1" id="KW-0732">Signal</keyword>
<name>A0A3L9YAC4_9FLAO</name>
<proteinExistence type="predicted"/>
<evidence type="ECO:0000313" key="2">
    <source>
        <dbReference type="EMBL" id="RMA57663.1"/>
    </source>
</evidence>
<dbReference type="AlphaFoldDB" id="A0A3L9YAC4"/>
<dbReference type="Proteomes" id="UP000271339">
    <property type="component" value="Unassembled WGS sequence"/>
</dbReference>